<evidence type="ECO:0000313" key="4">
    <source>
        <dbReference type="EMBL" id="GAN81258.1"/>
    </source>
</evidence>
<reference evidence="4 5" key="1">
    <citation type="submission" date="2012-11" db="EMBL/GenBank/DDBJ databases">
        <title>Whole genome sequence of Acidocella aminolytica 101 = DSM 11237.</title>
        <authorList>
            <person name="Azuma Y."/>
            <person name="Higashiura N."/>
            <person name="Hirakawa H."/>
            <person name="Matsushita K."/>
        </authorList>
    </citation>
    <scope>NUCLEOTIDE SEQUENCE [LARGE SCALE GENOMIC DNA]</scope>
    <source>
        <strain evidence="5">101 / DSM 11237</strain>
    </source>
</reference>
<dbReference type="Gene3D" id="1.10.645.10">
    <property type="entry name" value="Cytochrome-c3 Hydrogenase, chain B"/>
    <property type="match status" value="1"/>
</dbReference>
<dbReference type="PANTHER" id="PTHR43485:SF1">
    <property type="entry name" value="FORMATE HYDROGENLYASE SUBUNIT 5-RELATED"/>
    <property type="match status" value="1"/>
</dbReference>
<dbReference type="InterPro" id="IPR029014">
    <property type="entry name" value="NiFe-Hase_large"/>
</dbReference>
<evidence type="ECO:0000256" key="2">
    <source>
        <dbReference type="PIRSR" id="PIRSR601501-1"/>
    </source>
</evidence>
<feature type="binding site" evidence="2">
    <location>
        <position position="416"/>
    </location>
    <ligand>
        <name>Mg(2+)</name>
        <dbReference type="ChEBI" id="CHEBI:18420"/>
    </ligand>
</feature>
<dbReference type="SUPFAM" id="SSF56762">
    <property type="entry name" value="HydB/Nqo4-like"/>
    <property type="match status" value="1"/>
</dbReference>
<dbReference type="EMBL" id="BANC01000087">
    <property type="protein sequence ID" value="GAN81258.1"/>
    <property type="molecule type" value="Genomic_DNA"/>
</dbReference>
<dbReference type="InterPro" id="IPR001135">
    <property type="entry name" value="NADH_Q_OxRdtase_suD"/>
</dbReference>
<dbReference type="GO" id="GO:0048038">
    <property type="term" value="F:quinone binding"/>
    <property type="evidence" value="ECO:0007669"/>
    <property type="project" value="InterPro"/>
</dbReference>
<name>A0A0D6PJ68_9PROT</name>
<organism evidence="4 5">
    <name type="scientific">Acidocella aminolytica 101 = DSM 11237</name>
    <dbReference type="NCBI Taxonomy" id="1120923"/>
    <lineage>
        <taxon>Bacteria</taxon>
        <taxon>Pseudomonadati</taxon>
        <taxon>Pseudomonadota</taxon>
        <taxon>Alphaproteobacteria</taxon>
        <taxon>Acetobacterales</taxon>
        <taxon>Acidocellaceae</taxon>
        <taxon>Acidocella</taxon>
    </lineage>
</organism>
<keyword evidence="4" id="KW-0830">Ubiquinone</keyword>
<protein>
    <submittedName>
        <fullName evidence="4">NADH-ubiquinone oxidoreductase 49kDa subunit</fullName>
    </submittedName>
</protein>
<dbReference type="Pfam" id="PF00346">
    <property type="entry name" value="Complex1_49kDa"/>
    <property type="match status" value="1"/>
</dbReference>
<dbReference type="SUPFAM" id="SSF143243">
    <property type="entry name" value="Nqo5-like"/>
    <property type="match status" value="1"/>
</dbReference>
<keyword evidence="1" id="KW-0560">Oxidoreductase</keyword>
<accession>A0A0D6PJ68</accession>
<dbReference type="OrthoDB" id="9801496at2"/>
<dbReference type="GO" id="GO:0016651">
    <property type="term" value="F:oxidoreductase activity, acting on NAD(P)H"/>
    <property type="evidence" value="ECO:0007669"/>
    <property type="project" value="InterPro"/>
</dbReference>
<dbReference type="STRING" id="1120923.SAMN02746095_01361"/>
<sequence>MKLLSPEAWAAHQGHFIALWTDSSHAYALYEPDELVAVELQDGAYPTLHYPGANWFQRLAKDLNGHKATGFTETRTAVEHFRELDGRAPWPDFKAPEVEGVHQVAVGPIHAGIIEPGHFRFSVVGDQVLKLEARLGYAHKGTLGLMRGKSARQAARYAARISGDSTVAHSIAFARAAEEALGTQVPERAVSLRALMAEMERLANHTSDIGAMAGDAGFAFLDSRFALIREYLCAAAQVAFGHRLMMDVVVPGGVAGDLAEGGADAMEDALHALEQELPSLTRVFEDYASLQDRVVGTGLVPPELAASYFAGGYVGRASGQNRDARVMPGYPPYGELGLAVPVEQDGDVAARIKIRLREIPESIRLIRVILEALPEGTVALAPNAASGMGLGVAESFRGPVWHWLKIDNGQIQDAFVADASTLHWPLLEHAATTAILADFPLINKSINGSYSGVDL</sequence>
<dbReference type="AlphaFoldDB" id="A0A0D6PJ68"/>
<dbReference type="RefSeq" id="WP_052948412.1">
    <property type="nucleotide sequence ID" value="NZ_BANC01000087.1"/>
</dbReference>
<keyword evidence="2" id="KW-0460">Magnesium</keyword>
<keyword evidence="2" id="KW-0479">Metal-binding</keyword>
<feature type="domain" description="NADH-quinone oxidoreductase subunit D" evidence="3">
    <location>
        <begin position="229"/>
        <end position="380"/>
    </location>
</feature>
<dbReference type="InterPro" id="IPR001501">
    <property type="entry name" value="Ni-dep_hyd_lsu"/>
</dbReference>
<comment type="caution">
    <text evidence="4">The sequence shown here is derived from an EMBL/GenBank/DDBJ whole genome shotgun (WGS) entry which is preliminary data.</text>
</comment>
<dbReference type="Proteomes" id="UP000032668">
    <property type="component" value="Unassembled WGS sequence"/>
</dbReference>
<dbReference type="GO" id="GO:0016151">
    <property type="term" value="F:nickel cation binding"/>
    <property type="evidence" value="ECO:0007669"/>
    <property type="project" value="InterPro"/>
</dbReference>
<dbReference type="GO" id="GO:0051287">
    <property type="term" value="F:NAD binding"/>
    <property type="evidence" value="ECO:0007669"/>
    <property type="project" value="InterPro"/>
</dbReference>
<gene>
    <name evidence="4" type="ORF">Aam_089_051</name>
</gene>
<evidence type="ECO:0000313" key="5">
    <source>
        <dbReference type="Proteomes" id="UP000032668"/>
    </source>
</evidence>
<dbReference type="Pfam" id="PF00374">
    <property type="entry name" value="NiFeSe_Hases"/>
    <property type="match status" value="1"/>
</dbReference>
<evidence type="ECO:0000256" key="1">
    <source>
        <dbReference type="ARBA" id="ARBA00023002"/>
    </source>
</evidence>
<keyword evidence="5" id="KW-1185">Reference proteome</keyword>
<evidence type="ECO:0000259" key="3">
    <source>
        <dbReference type="Pfam" id="PF00346"/>
    </source>
</evidence>
<dbReference type="InterPro" id="IPR037232">
    <property type="entry name" value="NADH_quin_OxRdtase_su_C/D-like"/>
</dbReference>
<dbReference type="PANTHER" id="PTHR43485">
    <property type="entry name" value="HYDROGENASE-4 COMPONENT G"/>
    <property type="match status" value="1"/>
</dbReference>
<proteinExistence type="predicted"/>
<dbReference type="InterPro" id="IPR052197">
    <property type="entry name" value="ComplexI_49kDa-like"/>
</dbReference>